<feature type="region of interest" description="Disordered" evidence="12">
    <location>
        <begin position="461"/>
        <end position="518"/>
    </location>
</feature>
<evidence type="ECO:0000313" key="15">
    <source>
        <dbReference type="Proteomes" id="UP001214415"/>
    </source>
</evidence>
<name>A0AAF0EJZ4_9BASI</name>
<evidence type="ECO:0000256" key="7">
    <source>
        <dbReference type="ARBA" id="ARBA00023026"/>
    </source>
</evidence>
<dbReference type="Gene3D" id="3.40.50.1820">
    <property type="entry name" value="alpha/beta hydrolase"/>
    <property type="match status" value="1"/>
</dbReference>
<evidence type="ECO:0000256" key="6">
    <source>
        <dbReference type="ARBA" id="ARBA00022963"/>
    </source>
</evidence>
<evidence type="ECO:0000256" key="3">
    <source>
        <dbReference type="ARBA" id="ARBA00013279"/>
    </source>
</evidence>
<comment type="catalytic activity">
    <reaction evidence="10">
        <text>a diacylglycerol + H2O = a monoacylglycerol + a fatty acid + H(+)</text>
        <dbReference type="Rhea" id="RHEA:32731"/>
        <dbReference type="ChEBI" id="CHEBI:15377"/>
        <dbReference type="ChEBI" id="CHEBI:15378"/>
        <dbReference type="ChEBI" id="CHEBI:17408"/>
        <dbReference type="ChEBI" id="CHEBI:18035"/>
        <dbReference type="ChEBI" id="CHEBI:28868"/>
    </reaction>
</comment>
<evidence type="ECO:0000256" key="8">
    <source>
        <dbReference type="ARBA" id="ARBA00023098"/>
    </source>
</evidence>
<keyword evidence="4" id="KW-0964">Secreted</keyword>
<keyword evidence="8" id="KW-0443">Lipid metabolism</keyword>
<sequence>MHSAGILRWLALAVLAMVPLVSALGTVPYPDQDPFYYPPDGWKSKAPGDILRSRKIQAASVGILKYNLDAWQMLYRTNTIDRNTPSWTVTTVLVPHNADHSRVVTISSPENANSIRCAPSYAFRNTGVLEIANFEPRWEQMIYVVYLEEGWIVNAPDHEGPGSFFSAGRAGGHAVLDSMRAVERYGPLKISKDVKHIGHGYSGGSIPNGWAASLHKVYAKELNIAGWTIGGTSSDPRMTFEYLDGSPTSSLVLGGAVGLMDAYRDQLYDLFMNEVFTDEGKDAIHVIRNVCVYEAVIRFFGTKFQTPKYTKGGRNITDIPQAVKVMTENTLGQYPVYTPIAPVFMFHASHDEEIVWYQANTTAVNWCSYGANIRFLTYTSPKLNHVLTYLTNVPYILFFMRDRFAGKPYYNGGCQFDADPSNPGLDVNILGERYREAMLAIQDLLGKEIGPKDKILRQKVKDGKNPNKHGLAKLNGMHRTTITPGEGGDNSKESKKASAKFAQLKKEGNALNATKGSN</sequence>
<evidence type="ECO:0000256" key="13">
    <source>
        <dbReference type="SAM" id="SignalP"/>
    </source>
</evidence>
<comment type="subcellular location">
    <subcellularLocation>
        <location evidence="2">Secreted</location>
    </subcellularLocation>
</comment>
<evidence type="ECO:0000256" key="5">
    <source>
        <dbReference type="ARBA" id="ARBA00022801"/>
    </source>
</evidence>
<comment type="similarity">
    <text evidence="9">Belongs to the AB hydrolase superfamily. Lipase family. Class Lip subfamily.</text>
</comment>
<feature type="signal peptide" evidence="13">
    <location>
        <begin position="1"/>
        <end position="23"/>
    </location>
</feature>
<organism evidence="14 15">
    <name type="scientific">Malassezia equina</name>
    <dbReference type="NCBI Taxonomy" id="1381935"/>
    <lineage>
        <taxon>Eukaryota</taxon>
        <taxon>Fungi</taxon>
        <taxon>Dikarya</taxon>
        <taxon>Basidiomycota</taxon>
        <taxon>Ustilaginomycotina</taxon>
        <taxon>Malasseziomycetes</taxon>
        <taxon>Malasseziales</taxon>
        <taxon>Malasseziaceae</taxon>
        <taxon>Malassezia</taxon>
    </lineage>
</organism>
<dbReference type="GO" id="GO:0005576">
    <property type="term" value="C:extracellular region"/>
    <property type="evidence" value="ECO:0007669"/>
    <property type="project" value="UniProtKB-SubCell"/>
</dbReference>
<dbReference type="SUPFAM" id="SSF53474">
    <property type="entry name" value="alpha/beta-Hydrolases"/>
    <property type="match status" value="1"/>
</dbReference>
<keyword evidence="7" id="KW-0843">Virulence</keyword>
<keyword evidence="15" id="KW-1185">Reference proteome</keyword>
<evidence type="ECO:0000256" key="9">
    <source>
        <dbReference type="ARBA" id="ARBA00043986"/>
    </source>
</evidence>
<comment type="catalytic activity">
    <reaction evidence="1">
        <text>a triacylglycerol + H2O = a diacylglycerol + a fatty acid + H(+)</text>
        <dbReference type="Rhea" id="RHEA:12044"/>
        <dbReference type="ChEBI" id="CHEBI:15377"/>
        <dbReference type="ChEBI" id="CHEBI:15378"/>
        <dbReference type="ChEBI" id="CHEBI:17855"/>
        <dbReference type="ChEBI" id="CHEBI:18035"/>
        <dbReference type="ChEBI" id="CHEBI:28868"/>
        <dbReference type="EC" id="3.1.1.3"/>
    </reaction>
</comment>
<dbReference type="InterPro" id="IPR029058">
    <property type="entry name" value="AB_hydrolase_fold"/>
</dbReference>
<comment type="catalytic activity">
    <reaction evidence="11">
        <text>a monoacylglycerol + H2O = glycerol + a fatty acid + H(+)</text>
        <dbReference type="Rhea" id="RHEA:15245"/>
        <dbReference type="ChEBI" id="CHEBI:15377"/>
        <dbReference type="ChEBI" id="CHEBI:15378"/>
        <dbReference type="ChEBI" id="CHEBI:17408"/>
        <dbReference type="ChEBI" id="CHEBI:17754"/>
        <dbReference type="ChEBI" id="CHEBI:28868"/>
    </reaction>
</comment>
<keyword evidence="6" id="KW-0442">Lipid degradation</keyword>
<evidence type="ECO:0000256" key="2">
    <source>
        <dbReference type="ARBA" id="ARBA00004613"/>
    </source>
</evidence>
<dbReference type="GO" id="GO:0016042">
    <property type="term" value="P:lipid catabolic process"/>
    <property type="evidence" value="ECO:0007669"/>
    <property type="project" value="UniProtKB-KW"/>
</dbReference>
<evidence type="ECO:0000313" key="14">
    <source>
        <dbReference type="EMBL" id="WFD24151.1"/>
    </source>
</evidence>
<evidence type="ECO:0000256" key="11">
    <source>
        <dbReference type="ARBA" id="ARBA00048461"/>
    </source>
</evidence>
<proteinExistence type="inferred from homology"/>
<dbReference type="Gene3D" id="1.10.260.130">
    <property type="match status" value="1"/>
</dbReference>
<evidence type="ECO:0000256" key="12">
    <source>
        <dbReference type="SAM" id="MobiDB-lite"/>
    </source>
</evidence>
<dbReference type="AlphaFoldDB" id="A0AAF0EJZ4"/>
<dbReference type="Pfam" id="PF03583">
    <property type="entry name" value="LIP"/>
    <property type="match status" value="1"/>
</dbReference>
<dbReference type="Proteomes" id="UP001214415">
    <property type="component" value="Chromosome 5"/>
</dbReference>
<evidence type="ECO:0000256" key="10">
    <source>
        <dbReference type="ARBA" id="ARBA00047591"/>
    </source>
</evidence>
<dbReference type="GO" id="GO:0004806">
    <property type="term" value="F:triacylglycerol lipase activity"/>
    <property type="evidence" value="ECO:0007669"/>
    <property type="project" value="UniProtKB-EC"/>
</dbReference>
<dbReference type="EMBL" id="CP119904">
    <property type="protein sequence ID" value="WFD24151.1"/>
    <property type="molecule type" value="Genomic_DNA"/>
</dbReference>
<protein>
    <recommendedName>
        <fullName evidence="3">triacylglycerol lipase</fullName>
        <ecNumber evidence="3">3.1.1.3</ecNumber>
    </recommendedName>
</protein>
<dbReference type="PANTHER" id="PTHR34853">
    <property type="match status" value="1"/>
</dbReference>
<dbReference type="PANTHER" id="PTHR34853:SF1">
    <property type="entry name" value="LIPASE 5"/>
    <property type="match status" value="1"/>
</dbReference>
<feature type="chain" id="PRO_5042297241" description="triacylglycerol lipase" evidence="13">
    <location>
        <begin position="24"/>
        <end position="518"/>
    </location>
</feature>
<dbReference type="InterPro" id="IPR005152">
    <property type="entry name" value="Lipase_secreted"/>
</dbReference>
<gene>
    <name evidence="14" type="ORF">MEQU1_002848</name>
</gene>
<accession>A0AAF0EJZ4</accession>
<evidence type="ECO:0000256" key="4">
    <source>
        <dbReference type="ARBA" id="ARBA00022525"/>
    </source>
</evidence>
<keyword evidence="5" id="KW-0378">Hydrolase</keyword>
<evidence type="ECO:0000256" key="1">
    <source>
        <dbReference type="ARBA" id="ARBA00001024"/>
    </source>
</evidence>
<keyword evidence="13" id="KW-0732">Signal</keyword>
<reference evidence="14" key="1">
    <citation type="submission" date="2023-03" db="EMBL/GenBank/DDBJ databases">
        <title>Mating type loci evolution in Malassezia.</title>
        <authorList>
            <person name="Coelho M.A."/>
        </authorList>
    </citation>
    <scope>NUCLEOTIDE SEQUENCE</scope>
    <source>
        <strain evidence="14">CBS 12830</strain>
    </source>
</reference>
<dbReference type="EC" id="3.1.1.3" evidence="3"/>